<evidence type="ECO:0000256" key="2">
    <source>
        <dbReference type="SAM" id="SignalP"/>
    </source>
</evidence>
<feature type="domain" description="Transcobalamin-like C-terminal" evidence="3">
    <location>
        <begin position="206"/>
        <end position="282"/>
    </location>
</feature>
<feature type="compositionally biased region" description="Basic and acidic residues" evidence="1">
    <location>
        <begin position="149"/>
        <end position="160"/>
    </location>
</feature>
<evidence type="ECO:0000313" key="4">
    <source>
        <dbReference type="EMBL" id="MBY0099231.1"/>
    </source>
</evidence>
<feature type="compositionally biased region" description="Basic and acidic residues" evidence="1">
    <location>
        <begin position="31"/>
        <end position="54"/>
    </location>
</feature>
<organism evidence="4 5">
    <name type="scientific">Mesobacillus maritimus</name>
    <dbReference type="NCBI Taxonomy" id="1643336"/>
    <lineage>
        <taxon>Bacteria</taxon>
        <taxon>Bacillati</taxon>
        <taxon>Bacillota</taxon>
        <taxon>Bacilli</taxon>
        <taxon>Bacillales</taxon>
        <taxon>Bacillaceae</taxon>
        <taxon>Mesobacillus</taxon>
    </lineage>
</organism>
<gene>
    <name evidence="4" type="ORF">H0185_20915</name>
</gene>
<dbReference type="PROSITE" id="PS51257">
    <property type="entry name" value="PROKAR_LIPOPROTEIN"/>
    <property type="match status" value="1"/>
</dbReference>
<reference evidence="4 5" key="1">
    <citation type="submission" date="2020-07" db="EMBL/GenBank/DDBJ databases">
        <title>Fungal Genomes of the International Space Station.</title>
        <authorList>
            <person name="Seuylemezian A."/>
            <person name="Singh N.K."/>
            <person name="Wood J."/>
            <person name="Venkateswaran K."/>
        </authorList>
    </citation>
    <scope>NUCLEOTIDE SEQUENCE [LARGE SCALE GENOMIC DNA]</scope>
    <source>
        <strain evidence="4 5">PL-B2</strain>
    </source>
</reference>
<keyword evidence="5" id="KW-1185">Reference proteome</keyword>
<evidence type="ECO:0000313" key="5">
    <source>
        <dbReference type="Proteomes" id="UP000769780"/>
    </source>
</evidence>
<proteinExistence type="predicted"/>
<comment type="caution">
    <text evidence="4">The sequence shown here is derived from an EMBL/GenBank/DDBJ whole genome shotgun (WGS) entry which is preliminary data.</text>
</comment>
<sequence length="286" mass="31012">MKRLLITALMLILFVFGTGCEKDEVVAPEGKDDFKQSVEVAEHNDSPQDVVAEKEESEDVDSAEKTDEAEGTDASTKEEPAAKPSQQVNTKSNSSLQQETNKNTQSPAQENKKTVNSTQSSKTEQPKESTKKSPLPQEKSSNTTTQKPTSEKPTTEKPKEVVAPAPTKPSPTPEPTKPKETVTITIVAPGVKDTILPVTSVEFQEGDTVLSITQKIVRARGIQISVTGASATAYVQGIDNLYEFDHGPLSGWEAFVNGQGLDRSAGVYGVQPGQAIMWRYTKNYTE</sequence>
<keyword evidence="2" id="KW-0732">Signal</keyword>
<feature type="region of interest" description="Disordered" evidence="1">
    <location>
        <begin position="31"/>
        <end position="181"/>
    </location>
</feature>
<protein>
    <submittedName>
        <fullName evidence="4">DUF4430 domain-containing protein</fullName>
    </submittedName>
</protein>
<dbReference type="InterPro" id="IPR027954">
    <property type="entry name" value="Transcobalamin-like_C"/>
</dbReference>
<dbReference type="RefSeq" id="WP_221875444.1">
    <property type="nucleotide sequence ID" value="NZ_JACWFH010000033.1"/>
</dbReference>
<dbReference type="Gene3D" id="2.170.130.30">
    <property type="match status" value="1"/>
</dbReference>
<dbReference type="Pfam" id="PF14478">
    <property type="entry name" value="DUF4430"/>
    <property type="match status" value="1"/>
</dbReference>
<evidence type="ECO:0000256" key="1">
    <source>
        <dbReference type="SAM" id="MobiDB-lite"/>
    </source>
</evidence>
<name>A0ABS7KAC2_9BACI</name>
<feature type="signal peptide" evidence="2">
    <location>
        <begin position="1"/>
        <end position="21"/>
    </location>
</feature>
<feature type="compositionally biased region" description="Polar residues" evidence="1">
    <location>
        <begin position="84"/>
        <end position="123"/>
    </location>
</feature>
<evidence type="ECO:0000259" key="3">
    <source>
        <dbReference type="Pfam" id="PF14478"/>
    </source>
</evidence>
<dbReference type="EMBL" id="JACWFH010000033">
    <property type="protein sequence ID" value="MBY0099231.1"/>
    <property type="molecule type" value="Genomic_DNA"/>
</dbReference>
<accession>A0ABS7KAC2</accession>
<dbReference type="Proteomes" id="UP000769780">
    <property type="component" value="Unassembled WGS sequence"/>
</dbReference>
<feature type="compositionally biased region" description="Pro residues" evidence="1">
    <location>
        <begin position="166"/>
        <end position="175"/>
    </location>
</feature>
<feature type="chain" id="PRO_5045286599" evidence="2">
    <location>
        <begin position="22"/>
        <end position="286"/>
    </location>
</feature>
<feature type="compositionally biased region" description="Polar residues" evidence="1">
    <location>
        <begin position="138"/>
        <end position="148"/>
    </location>
</feature>